<dbReference type="InterPro" id="IPR015947">
    <property type="entry name" value="PUA-like_sf"/>
</dbReference>
<proteinExistence type="predicted"/>
<dbReference type="Gene3D" id="2.30.130.40">
    <property type="entry name" value="LON domain-like"/>
    <property type="match status" value="1"/>
</dbReference>
<keyword evidence="3" id="KW-1185">Reference proteome</keyword>
<dbReference type="Pfam" id="PF02190">
    <property type="entry name" value="LON_substr_bdg"/>
    <property type="match status" value="1"/>
</dbReference>
<comment type="caution">
    <text evidence="2">The sequence shown here is derived from an EMBL/GenBank/DDBJ whole genome shotgun (WGS) entry which is preliminary data.</text>
</comment>
<dbReference type="RefSeq" id="WP_182171668.1">
    <property type="nucleotide sequence ID" value="NZ_JACFXU010000014.1"/>
</dbReference>
<dbReference type="PANTHER" id="PTHR46732:SF8">
    <property type="entry name" value="ATP-DEPENDENT PROTEASE LA (LON) DOMAIN PROTEIN"/>
    <property type="match status" value="1"/>
</dbReference>
<dbReference type="InterPro" id="IPR046336">
    <property type="entry name" value="Lon_prtase_N_sf"/>
</dbReference>
<accession>A0A7W2TW88</accession>
<dbReference type="SMART" id="SM00464">
    <property type="entry name" value="LON"/>
    <property type="match status" value="1"/>
</dbReference>
<protein>
    <submittedName>
        <fullName evidence="2">LON peptidase substrate-binding domain-containing protein</fullName>
    </submittedName>
</protein>
<evidence type="ECO:0000313" key="3">
    <source>
        <dbReference type="Proteomes" id="UP000539350"/>
    </source>
</evidence>
<dbReference type="EMBL" id="JACFXU010000014">
    <property type="protein sequence ID" value="MBA6413079.1"/>
    <property type="molecule type" value="Genomic_DNA"/>
</dbReference>
<dbReference type="SUPFAM" id="SSF88697">
    <property type="entry name" value="PUA domain-like"/>
    <property type="match status" value="1"/>
</dbReference>
<evidence type="ECO:0000259" key="1">
    <source>
        <dbReference type="PROSITE" id="PS51787"/>
    </source>
</evidence>
<dbReference type="InterPro" id="IPR003111">
    <property type="entry name" value="Lon_prtase_N"/>
</dbReference>
<name>A0A7W2TW88_9GAMM</name>
<gene>
    <name evidence="2" type="ORF">H2508_08150</name>
</gene>
<dbReference type="Proteomes" id="UP000539350">
    <property type="component" value="Unassembled WGS sequence"/>
</dbReference>
<dbReference type="PROSITE" id="PS51787">
    <property type="entry name" value="LON_N"/>
    <property type="match status" value="1"/>
</dbReference>
<evidence type="ECO:0000313" key="2">
    <source>
        <dbReference type="EMBL" id="MBA6413079.1"/>
    </source>
</evidence>
<dbReference type="AlphaFoldDB" id="A0A7W2TW88"/>
<feature type="domain" description="Lon N-terminal" evidence="1">
    <location>
        <begin position="1"/>
        <end position="195"/>
    </location>
</feature>
<reference evidence="2 3" key="1">
    <citation type="submission" date="2020-07" db="EMBL/GenBank/DDBJ databases">
        <title>Halieaceae bacterium, F7430, whole genome shotgun sequencing project.</title>
        <authorList>
            <person name="Jiang S."/>
            <person name="Liu Z.W."/>
            <person name="Du Z.J."/>
        </authorList>
    </citation>
    <scope>NUCLEOTIDE SEQUENCE [LARGE SCALE GENOMIC DNA]</scope>
    <source>
        <strain evidence="2 3">F7430</strain>
    </source>
</reference>
<organism evidence="2 3">
    <name type="scientific">Sediminihaliea albiluteola</name>
    <dbReference type="NCBI Taxonomy" id="2758564"/>
    <lineage>
        <taxon>Bacteria</taxon>
        <taxon>Pseudomonadati</taxon>
        <taxon>Pseudomonadota</taxon>
        <taxon>Gammaproteobacteria</taxon>
        <taxon>Cellvibrionales</taxon>
        <taxon>Halieaceae</taxon>
        <taxon>Sediminihaliea</taxon>
    </lineage>
</organism>
<sequence length="198" mass="22574">MTEIPLFPLSAVLLPYGRMPLKIFERRYLDLVRECMRHNSGFGVAWIRRGEEVARRGAASPELGDWGCYAHIVDWDQLDNGLLGITIEGRQRFTLESAQVEASGLWRGQVDMQPSPAPVAMQAQWQSLATVLQSLETHPHVQRMNLNIDYQDIWQVAYTLVQLLPLDEALKYELLGMEQLESLLAELDRLLNQISGEE</sequence>
<dbReference type="PANTHER" id="PTHR46732">
    <property type="entry name" value="ATP-DEPENDENT PROTEASE LA (LON) DOMAIN PROTEIN"/>
    <property type="match status" value="1"/>
</dbReference>